<organism evidence="15 16">
    <name type="scientific">Liquidambar formosana</name>
    <name type="common">Formosan gum</name>
    <dbReference type="NCBI Taxonomy" id="63359"/>
    <lineage>
        <taxon>Eukaryota</taxon>
        <taxon>Viridiplantae</taxon>
        <taxon>Streptophyta</taxon>
        <taxon>Embryophyta</taxon>
        <taxon>Tracheophyta</taxon>
        <taxon>Spermatophyta</taxon>
        <taxon>Magnoliopsida</taxon>
        <taxon>eudicotyledons</taxon>
        <taxon>Gunneridae</taxon>
        <taxon>Pentapetalae</taxon>
        <taxon>Saxifragales</taxon>
        <taxon>Altingiaceae</taxon>
        <taxon>Liquidambar</taxon>
    </lineage>
</organism>
<evidence type="ECO:0000256" key="2">
    <source>
        <dbReference type="ARBA" id="ARBA00006015"/>
    </source>
</evidence>
<evidence type="ECO:0000256" key="4">
    <source>
        <dbReference type="ARBA" id="ARBA00022864"/>
    </source>
</evidence>
<dbReference type="GO" id="GO:0003700">
    <property type="term" value="F:DNA-binding transcription factor activity"/>
    <property type="evidence" value="ECO:0007669"/>
    <property type="project" value="InterPro"/>
</dbReference>
<evidence type="ECO:0000256" key="11">
    <source>
        <dbReference type="PROSITE-ProRule" id="PRU00169"/>
    </source>
</evidence>
<dbReference type="SUPFAM" id="SSF46689">
    <property type="entry name" value="Homeodomain-like"/>
    <property type="match status" value="1"/>
</dbReference>
<dbReference type="FunFam" id="1.10.10.60:FF:000007">
    <property type="entry name" value="Two-component response regulator"/>
    <property type="match status" value="1"/>
</dbReference>
<dbReference type="Pfam" id="PF00072">
    <property type="entry name" value="Response_reg"/>
    <property type="match status" value="1"/>
</dbReference>
<reference evidence="15 16" key="1">
    <citation type="journal article" date="2024" name="Plant J.">
        <title>Genome sequences and population genomics reveal climatic adaptation and genomic divergence between two closely related sweetgum species.</title>
        <authorList>
            <person name="Xu W.Q."/>
            <person name="Ren C.Q."/>
            <person name="Zhang X.Y."/>
            <person name="Comes H.P."/>
            <person name="Liu X.H."/>
            <person name="Li Y.G."/>
            <person name="Kettle C.J."/>
            <person name="Jalonen R."/>
            <person name="Gaisberger H."/>
            <person name="Ma Y.Z."/>
            <person name="Qiu Y.X."/>
        </authorList>
    </citation>
    <scope>NUCLEOTIDE SEQUENCE [LARGE SCALE GENOMIC DNA]</scope>
    <source>
        <strain evidence="15">Hangzhou</strain>
    </source>
</reference>
<evidence type="ECO:0000259" key="13">
    <source>
        <dbReference type="PROSITE" id="PS50110"/>
    </source>
</evidence>
<name>A0AAP0RJM3_LIQFO</name>
<feature type="compositionally biased region" description="Acidic residues" evidence="12">
    <location>
        <begin position="181"/>
        <end position="197"/>
    </location>
</feature>
<comment type="subcellular location">
    <subcellularLocation>
        <location evidence="1">Nucleus</location>
    </subcellularLocation>
</comment>
<evidence type="ECO:0000256" key="7">
    <source>
        <dbReference type="ARBA" id="ARBA00023125"/>
    </source>
</evidence>
<dbReference type="PIRSF" id="PIRSF036392">
    <property type="entry name" value="RR_ARR_type-B"/>
    <property type="match status" value="1"/>
</dbReference>
<feature type="modified residue" description="4-aspartylphosphate" evidence="11">
    <location>
        <position position="70"/>
    </location>
</feature>
<dbReference type="NCBIfam" id="TIGR01557">
    <property type="entry name" value="myb_SHAQKYF"/>
    <property type="match status" value="1"/>
</dbReference>
<dbReference type="GO" id="GO:0005634">
    <property type="term" value="C:nucleus"/>
    <property type="evidence" value="ECO:0007669"/>
    <property type="project" value="UniProtKB-SubCell"/>
</dbReference>
<dbReference type="Proteomes" id="UP001415857">
    <property type="component" value="Unassembled WGS sequence"/>
</dbReference>
<evidence type="ECO:0000256" key="6">
    <source>
        <dbReference type="ARBA" id="ARBA00023015"/>
    </source>
</evidence>
<keyword evidence="5" id="KW-0902">Two-component regulatory system</keyword>
<dbReference type="InterPro" id="IPR045279">
    <property type="entry name" value="ARR-like"/>
</dbReference>
<comment type="caution">
    <text evidence="15">The sequence shown here is derived from an EMBL/GenBank/DDBJ whole genome shotgun (WGS) entry which is preliminary data.</text>
</comment>
<evidence type="ECO:0008006" key="17">
    <source>
        <dbReference type="Google" id="ProtNLM"/>
    </source>
</evidence>
<dbReference type="InterPro" id="IPR017053">
    <property type="entry name" value="Response_reg_B-typ_pln"/>
</dbReference>
<dbReference type="PANTHER" id="PTHR43874">
    <property type="entry name" value="TWO-COMPONENT RESPONSE REGULATOR"/>
    <property type="match status" value="1"/>
</dbReference>
<dbReference type="PANTHER" id="PTHR43874:SF7">
    <property type="entry name" value="TWO-COMPONENT RESPONSE REGULATOR ARR10"/>
    <property type="match status" value="1"/>
</dbReference>
<feature type="region of interest" description="Disordered" evidence="12">
    <location>
        <begin position="139"/>
        <end position="202"/>
    </location>
</feature>
<evidence type="ECO:0000259" key="14">
    <source>
        <dbReference type="PROSITE" id="PS51294"/>
    </source>
</evidence>
<evidence type="ECO:0000256" key="3">
    <source>
        <dbReference type="ARBA" id="ARBA00022553"/>
    </source>
</evidence>
<evidence type="ECO:0000256" key="5">
    <source>
        <dbReference type="ARBA" id="ARBA00023012"/>
    </source>
</evidence>
<dbReference type="Gene3D" id="3.40.50.2300">
    <property type="match status" value="1"/>
</dbReference>
<dbReference type="AlphaFoldDB" id="A0AAP0RJM3"/>
<evidence type="ECO:0000256" key="10">
    <source>
        <dbReference type="ARBA" id="ARBA00023242"/>
    </source>
</evidence>
<dbReference type="InterPro" id="IPR001789">
    <property type="entry name" value="Sig_transdc_resp-reg_receiver"/>
</dbReference>
<evidence type="ECO:0000256" key="8">
    <source>
        <dbReference type="ARBA" id="ARBA00023159"/>
    </source>
</evidence>
<dbReference type="PROSITE" id="PS51294">
    <property type="entry name" value="HTH_MYB"/>
    <property type="match status" value="1"/>
</dbReference>
<evidence type="ECO:0000313" key="15">
    <source>
        <dbReference type="EMBL" id="KAK9279207.1"/>
    </source>
</evidence>
<dbReference type="GO" id="GO:0000160">
    <property type="term" value="P:phosphorelay signal transduction system"/>
    <property type="evidence" value="ECO:0007669"/>
    <property type="project" value="UniProtKB-KW"/>
</dbReference>
<dbReference type="InterPro" id="IPR017930">
    <property type="entry name" value="Myb_dom"/>
</dbReference>
<keyword evidence="10" id="KW-0539">Nucleus</keyword>
<dbReference type="InterPro" id="IPR009057">
    <property type="entry name" value="Homeodomain-like_sf"/>
</dbReference>
<keyword evidence="4" id="KW-0932">Cytokinin signaling pathway</keyword>
<gene>
    <name evidence="15" type="ORF">L1049_012885</name>
</gene>
<keyword evidence="8" id="KW-0010">Activator</keyword>
<keyword evidence="16" id="KW-1185">Reference proteome</keyword>
<evidence type="ECO:0000313" key="16">
    <source>
        <dbReference type="Proteomes" id="UP001415857"/>
    </source>
</evidence>
<evidence type="ECO:0000256" key="1">
    <source>
        <dbReference type="ARBA" id="ARBA00004123"/>
    </source>
</evidence>
<dbReference type="GO" id="GO:0003677">
    <property type="term" value="F:DNA binding"/>
    <property type="evidence" value="ECO:0007669"/>
    <property type="project" value="UniProtKB-KW"/>
</dbReference>
<keyword evidence="3 11" id="KW-0597">Phosphoprotein</keyword>
<dbReference type="InterPro" id="IPR011006">
    <property type="entry name" value="CheY-like_superfamily"/>
</dbReference>
<keyword evidence="6" id="KW-0805">Transcription regulation</keyword>
<keyword evidence="7" id="KW-0238">DNA-binding</keyword>
<accession>A0AAP0RJM3</accession>
<dbReference type="Gene3D" id="1.10.10.60">
    <property type="entry name" value="Homeodomain-like"/>
    <property type="match status" value="1"/>
</dbReference>
<feature type="domain" description="HTH myb-type" evidence="14">
    <location>
        <begin position="200"/>
        <end position="259"/>
    </location>
</feature>
<keyword evidence="9" id="KW-0804">Transcription</keyword>
<proteinExistence type="inferred from homology"/>
<protein>
    <recommendedName>
        <fullName evidence="17">Two-component response regulator</fullName>
    </recommendedName>
</protein>
<comment type="similarity">
    <text evidence="2">Belongs to the ARR family. Type-B subfamily.</text>
</comment>
<dbReference type="SMART" id="SM00448">
    <property type="entry name" value="REC"/>
    <property type="match status" value="1"/>
</dbReference>
<dbReference type="PROSITE" id="PS50110">
    <property type="entry name" value="RESPONSE_REGULATORY"/>
    <property type="match status" value="1"/>
</dbReference>
<dbReference type="SUPFAM" id="SSF52172">
    <property type="entry name" value="CheY-like"/>
    <property type="match status" value="1"/>
</dbReference>
<evidence type="ECO:0000256" key="9">
    <source>
        <dbReference type="ARBA" id="ARBA00023163"/>
    </source>
</evidence>
<dbReference type="InterPro" id="IPR006447">
    <property type="entry name" value="Myb_dom_plants"/>
</dbReference>
<dbReference type="EMBL" id="JBBPBK010000008">
    <property type="protein sequence ID" value="KAK9279207.1"/>
    <property type="molecule type" value="Genomic_DNA"/>
</dbReference>
<dbReference type="InterPro" id="IPR001005">
    <property type="entry name" value="SANT/Myb"/>
</dbReference>
<sequence>MTVEQRFDEPRDQFPVGMRVLAVDDDPTCLLLLETLLRRCQYHVTTTNQAVKALNMLRENKNMFDLVISDVHMPDMDGFKLLEHVGLEMDLPVIMLSTNGDHKLLMKGITHGACDYLLKPIRIEELKNIWQHVIRRKKFDSKDQNNSDKPHHGTGEGGHDSIGMGNSDQNGKLNKKRKDQNEDEDDERDENGLDNDDPSTQKKPQVVWSVELHRKFVAAVNQLGIDKAVPKRILELMNVDKLTRENVASHLQKYRLYLKRISCAATHNMVAAFGSTDPSYLRMGPLNGLGNFHTMAGSGQFQSAGFRSFPHSGMVGRLNTPAGLGIRGLPSPGMVQLGHAQHVSYPINDRGKFQPGLLPGNQGGSILQGMPMSLELDHLQNNRSVTNTGELSTTIDDSTLFPVSSGLPDTKITIGSSSDSLLGVPNNLFMLQGHPQETQSRGGFGNQSSVTVSSLSSEVSSRLPDLGRCNDNWPSAVQSSGIQSNSLPINDCFEQATLYTRSLRDNMSSMGPDIGSHSHDVSSIASAPTRLQDSRIDLQCQAAPISSNSARNMNCTSQQIWENHKQDISHHPNLMCNSINSSIVAHGVVGPLSQSLEPKRTINPRNMDFNLIGQSNFVDPLSIQRNEVKRSAMESSVKLKQGYLMGQGKAQGSYTSNNFGSLEDLVSAMMKQWESTVEVEIHVVESLTLRDNFSKGDTQCVSDLYGHASNFRVDIVCIGYDVDFRTLVSIV</sequence>
<dbReference type="GO" id="GO:0009736">
    <property type="term" value="P:cytokinin-activated signaling pathway"/>
    <property type="evidence" value="ECO:0007669"/>
    <property type="project" value="UniProtKB-KW"/>
</dbReference>
<evidence type="ECO:0000256" key="12">
    <source>
        <dbReference type="SAM" id="MobiDB-lite"/>
    </source>
</evidence>
<dbReference type="Pfam" id="PF00249">
    <property type="entry name" value="Myb_DNA-binding"/>
    <property type="match status" value="1"/>
</dbReference>
<dbReference type="CDD" id="cd17584">
    <property type="entry name" value="REC_typeB_ARR-like"/>
    <property type="match status" value="1"/>
</dbReference>
<feature type="domain" description="Response regulatory" evidence="13">
    <location>
        <begin position="19"/>
        <end position="134"/>
    </location>
</feature>
<feature type="compositionally biased region" description="Basic and acidic residues" evidence="12">
    <location>
        <begin position="140"/>
        <end position="159"/>
    </location>
</feature>